<comment type="subcellular location">
    <subcellularLocation>
        <location evidence="1">Membrane</location>
        <topology evidence="1">Multi-pass membrane protein</topology>
    </subcellularLocation>
</comment>
<feature type="signal peptide" evidence="6">
    <location>
        <begin position="1"/>
        <end position="17"/>
    </location>
</feature>
<keyword evidence="2 5" id="KW-0812">Transmembrane</keyword>
<dbReference type="PANTHER" id="PTHR14255">
    <property type="entry name" value="CEREBLON"/>
    <property type="match status" value="1"/>
</dbReference>
<proteinExistence type="predicted"/>
<feature type="transmembrane region" description="Helical" evidence="5">
    <location>
        <begin position="286"/>
        <end position="306"/>
    </location>
</feature>
<reference evidence="7" key="1">
    <citation type="submission" date="2022-11" db="EMBL/GenBank/DDBJ databases">
        <authorList>
            <person name="Morgan W.R."/>
            <person name="Tartar A."/>
        </authorList>
    </citation>
    <scope>NUCLEOTIDE SEQUENCE</scope>
    <source>
        <strain evidence="7">ARSEF 373</strain>
    </source>
</reference>
<keyword evidence="8" id="KW-1185">Reference proteome</keyword>
<dbReference type="PANTHER" id="PTHR14255:SF3">
    <property type="entry name" value="SULFITE EXPORTER TAUE_SAFE FAMILY PROTEIN 5-RELATED"/>
    <property type="match status" value="1"/>
</dbReference>
<dbReference type="GO" id="GO:0031464">
    <property type="term" value="C:Cul4A-RING E3 ubiquitin ligase complex"/>
    <property type="evidence" value="ECO:0007669"/>
    <property type="project" value="TreeGrafter"/>
</dbReference>
<evidence type="ECO:0000256" key="4">
    <source>
        <dbReference type="ARBA" id="ARBA00023136"/>
    </source>
</evidence>
<evidence type="ECO:0000256" key="3">
    <source>
        <dbReference type="ARBA" id="ARBA00022989"/>
    </source>
</evidence>
<evidence type="ECO:0000256" key="6">
    <source>
        <dbReference type="SAM" id="SignalP"/>
    </source>
</evidence>
<evidence type="ECO:0000313" key="7">
    <source>
        <dbReference type="EMBL" id="DAZ99186.1"/>
    </source>
</evidence>
<feature type="transmembrane region" description="Helical" evidence="5">
    <location>
        <begin position="37"/>
        <end position="57"/>
    </location>
</feature>
<dbReference type="GO" id="GO:0016567">
    <property type="term" value="P:protein ubiquitination"/>
    <property type="evidence" value="ECO:0007669"/>
    <property type="project" value="TreeGrafter"/>
</dbReference>
<comment type="caution">
    <text evidence="7">The sequence shown here is derived from an EMBL/GenBank/DDBJ whole genome shotgun (WGS) entry which is preliminary data.</text>
</comment>
<organism evidence="7 8">
    <name type="scientific">Lagenidium giganteum</name>
    <dbReference type="NCBI Taxonomy" id="4803"/>
    <lineage>
        <taxon>Eukaryota</taxon>
        <taxon>Sar</taxon>
        <taxon>Stramenopiles</taxon>
        <taxon>Oomycota</taxon>
        <taxon>Peronosporomycetes</taxon>
        <taxon>Pythiales</taxon>
        <taxon>Pythiaceae</taxon>
    </lineage>
</organism>
<keyword evidence="3 5" id="KW-1133">Transmembrane helix</keyword>
<feature type="chain" id="PRO_5043483698" description="Membrane transporter protein" evidence="6">
    <location>
        <begin position="18"/>
        <end position="370"/>
    </location>
</feature>
<protein>
    <recommendedName>
        <fullName evidence="9">Membrane transporter protein</fullName>
    </recommendedName>
</protein>
<evidence type="ECO:0000256" key="2">
    <source>
        <dbReference type="ARBA" id="ARBA00022692"/>
    </source>
</evidence>
<dbReference type="InterPro" id="IPR002781">
    <property type="entry name" value="TM_pro_TauE-like"/>
</dbReference>
<accession>A0AAV2Z139</accession>
<feature type="transmembrane region" description="Helical" evidence="5">
    <location>
        <begin position="97"/>
        <end position="116"/>
    </location>
</feature>
<dbReference type="EMBL" id="DAKRPA010000088">
    <property type="protein sequence ID" value="DAZ99186.1"/>
    <property type="molecule type" value="Genomic_DNA"/>
</dbReference>
<feature type="transmembrane region" description="Helical" evidence="5">
    <location>
        <begin position="162"/>
        <end position="184"/>
    </location>
</feature>
<feature type="transmembrane region" description="Helical" evidence="5">
    <location>
        <begin position="69"/>
        <end position="91"/>
    </location>
</feature>
<name>A0AAV2Z139_9STRA</name>
<feature type="transmembrane region" description="Helical" evidence="5">
    <location>
        <begin position="196"/>
        <end position="215"/>
    </location>
</feature>
<feature type="transmembrane region" description="Helical" evidence="5">
    <location>
        <begin position="318"/>
        <end position="336"/>
    </location>
</feature>
<keyword evidence="6" id="KW-0732">Signal</keyword>
<dbReference type="GO" id="GO:0016020">
    <property type="term" value="C:membrane"/>
    <property type="evidence" value="ECO:0007669"/>
    <property type="project" value="UniProtKB-SubCell"/>
</dbReference>
<evidence type="ECO:0000256" key="5">
    <source>
        <dbReference type="SAM" id="Phobius"/>
    </source>
</evidence>
<feature type="transmembrane region" description="Helical" evidence="5">
    <location>
        <begin position="250"/>
        <end position="274"/>
    </location>
</feature>
<keyword evidence="4 5" id="KW-0472">Membrane</keyword>
<reference evidence="7" key="2">
    <citation type="journal article" date="2023" name="Microbiol Resour">
        <title>Decontamination and Annotation of the Draft Genome Sequence of the Oomycete Lagenidium giganteum ARSEF 373.</title>
        <authorList>
            <person name="Morgan W.R."/>
            <person name="Tartar A."/>
        </authorList>
    </citation>
    <scope>NUCLEOTIDE SEQUENCE</scope>
    <source>
        <strain evidence="7">ARSEF 373</strain>
    </source>
</reference>
<evidence type="ECO:0000313" key="8">
    <source>
        <dbReference type="Proteomes" id="UP001146120"/>
    </source>
</evidence>
<dbReference type="AlphaFoldDB" id="A0AAV2Z139"/>
<sequence length="370" mass="39664">MCLASLIIFIAAGGGTGGGGALDPIYILIMGLDAKEAIPLSSATIVGGAMSNFILNVRKGRVGTSTPLIDWDLLLIMQPMLLIGAIIGTGITNVAPTWLLCMLLVGLLSLTGFRTFQRAIKERRKETWHCCSGQSGESLSLLARERQNTAMTRKCEVPWKKVGTLFGLFCGVAVLSFIAGSHSFPSPLGIQPNTALYSIVSILPSIFLMVFSYYSSQNMVAAYQRQQYPGYIPSHGEIQWTQRSIITFPLFSMLAGMVSGMFGIGGGIINAPLLLEMGIDPTATSAITATTVLFSSAMSSCSYLLLGTLNLHFAQIMLPMGFITTWVGHVCLTKIVRHYNCPSLIIFSMAIVVSVSAVAMSVESIKALLN</sequence>
<gene>
    <name evidence="7" type="ORF">N0F65_008219</name>
</gene>
<feature type="transmembrane region" description="Helical" evidence="5">
    <location>
        <begin position="342"/>
        <end position="362"/>
    </location>
</feature>
<dbReference type="Pfam" id="PF01925">
    <property type="entry name" value="TauE"/>
    <property type="match status" value="1"/>
</dbReference>
<dbReference type="Proteomes" id="UP001146120">
    <property type="component" value="Unassembled WGS sequence"/>
</dbReference>
<evidence type="ECO:0000256" key="1">
    <source>
        <dbReference type="ARBA" id="ARBA00004141"/>
    </source>
</evidence>
<evidence type="ECO:0008006" key="9">
    <source>
        <dbReference type="Google" id="ProtNLM"/>
    </source>
</evidence>